<sequence>MRLLHKPEGNIDQNPENTVWPNHSNIQSLACHQDPRLLKTHLHLSQKEQKFMVSGARDSKNLYQQFLIKTGPF</sequence>
<feature type="compositionally biased region" description="Polar residues" evidence="1">
    <location>
        <begin position="11"/>
        <end position="20"/>
    </location>
</feature>
<name>A0A2P2LWC2_RHIMU</name>
<accession>A0A2P2LWC2</accession>
<dbReference type="AlphaFoldDB" id="A0A2P2LWC2"/>
<feature type="region of interest" description="Disordered" evidence="1">
    <location>
        <begin position="1"/>
        <end position="20"/>
    </location>
</feature>
<organism evidence="2">
    <name type="scientific">Rhizophora mucronata</name>
    <name type="common">Asiatic mangrove</name>
    <dbReference type="NCBI Taxonomy" id="61149"/>
    <lineage>
        <taxon>Eukaryota</taxon>
        <taxon>Viridiplantae</taxon>
        <taxon>Streptophyta</taxon>
        <taxon>Embryophyta</taxon>
        <taxon>Tracheophyta</taxon>
        <taxon>Spermatophyta</taxon>
        <taxon>Magnoliopsida</taxon>
        <taxon>eudicotyledons</taxon>
        <taxon>Gunneridae</taxon>
        <taxon>Pentapetalae</taxon>
        <taxon>rosids</taxon>
        <taxon>fabids</taxon>
        <taxon>Malpighiales</taxon>
        <taxon>Rhizophoraceae</taxon>
        <taxon>Rhizophora</taxon>
    </lineage>
</organism>
<evidence type="ECO:0000256" key="1">
    <source>
        <dbReference type="SAM" id="MobiDB-lite"/>
    </source>
</evidence>
<reference evidence="2" key="1">
    <citation type="submission" date="2018-02" db="EMBL/GenBank/DDBJ databases">
        <title>Rhizophora mucronata_Transcriptome.</title>
        <authorList>
            <person name="Meera S.P."/>
            <person name="Sreeshan A."/>
            <person name="Augustine A."/>
        </authorList>
    </citation>
    <scope>NUCLEOTIDE SEQUENCE</scope>
    <source>
        <tissue evidence="2">Leaf</tissue>
    </source>
</reference>
<keyword evidence="2" id="KW-0675">Receptor</keyword>
<proteinExistence type="predicted"/>
<dbReference type="EMBL" id="GGEC01041781">
    <property type="protein sequence ID" value="MBX22265.1"/>
    <property type="molecule type" value="Transcribed_RNA"/>
</dbReference>
<evidence type="ECO:0000313" key="2">
    <source>
        <dbReference type="EMBL" id="MBX22265.1"/>
    </source>
</evidence>
<protein>
    <submittedName>
        <fullName evidence="2">Ultraviolet-B receptor UVR8-like</fullName>
    </submittedName>
</protein>